<feature type="binding site" evidence="12">
    <location>
        <position position="12"/>
    </location>
    <ligand>
        <name>Zn(2+)</name>
        <dbReference type="ChEBI" id="CHEBI:29105"/>
    </ligand>
</feature>
<sequence>MALDFTLMCRTCLSENNVYHKLQDAPLENYKILEMLTALVPQLNIDKEDLTFPVLVCDSCVDQLLKAFKFQQQCLQSNKIFMTLVANNPSTTTNAATGVVVLNCNKMKMEVEDDIHLPENNNFKVEMDIGEEAKQENFPSEMNPQEIEMVLNANSVDWFHNNDSVEDDAFSAKDILDISSKDKDTSIETIASKLRALERANHKDAQTAKLLCPQCPKAFKTQKLLNKHIARHANKHPKMKTTTRKKNSLDKKLKPDTIGDVEKIRIKTDADDAAANILEKSQDGKDAKNQENENPTNEVKSEILHDDDNKDFIDTGIGEIEKPNSNNRRNGCYQCQECGKVFDRPYRLKRHSGVHSLERPYQCEQCKYRFLTQALLKAHKQMHDNEKRGIQITQPTPINGFKCPDCPRRFEKQASMAAHRQTHTRNAGLASYPCPACERKFMKIRSLAEHMSNKHPEIEKHQCNQCEKSFVLHAHLVEHLNRHMGNKNLVCLVCEKEFSYGNTLKEHMRTHSGESPYLCPQCGKTFRSASNLRQHMERHGNEKRYQCPECPSRFACQSDRIKHMSIHTNHKPHVCDLCGSRFTRSYSLSKHKQLHTGERPHKCDQCNMAFAIVYHLRRHMRTHTGEKPYKCKYCERAYAESGDLTKHLRTHVGENTYMCTQCPKAFKYQQVQFHCNYCKCAYNSVGSLAQHMSKKHPTIKPFKCDKCDKAFVVEEHFKIHINRHNGIKNFKCEHCDKCKDTNIN</sequence>
<feature type="domain" description="C2H2-type" evidence="14">
    <location>
        <begin position="517"/>
        <end position="544"/>
    </location>
</feature>
<dbReference type="GO" id="GO:0005634">
    <property type="term" value="C:nucleus"/>
    <property type="evidence" value="ECO:0007669"/>
    <property type="project" value="UniProtKB-SubCell"/>
</dbReference>
<dbReference type="GO" id="GO:0000981">
    <property type="term" value="F:DNA-binding transcription factor activity, RNA polymerase II-specific"/>
    <property type="evidence" value="ECO:0007669"/>
    <property type="project" value="TreeGrafter"/>
</dbReference>
<evidence type="ECO:0000256" key="3">
    <source>
        <dbReference type="ARBA" id="ARBA00022723"/>
    </source>
</evidence>
<dbReference type="PANTHER" id="PTHR24384">
    <property type="entry name" value="FINGER PUTATIVE TRANSCRIPTION FACTOR FAMILY-RELATED"/>
    <property type="match status" value="1"/>
</dbReference>
<feature type="domain" description="C2H2-type" evidence="14">
    <location>
        <begin position="573"/>
        <end position="600"/>
    </location>
</feature>
<name>A0A1B0A9Z1_GLOPL</name>
<evidence type="ECO:0000256" key="8">
    <source>
        <dbReference type="ARBA" id="ARBA00023125"/>
    </source>
</evidence>
<dbReference type="FunFam" id="3.30.160.60:FF:001480">
    <property type="entry name" value="Si:cabz01071911.3"/>
    <property type="match status" value="1"/>
</dbReference>
<dbReference type="InterPro" id="IPR036236">
    <property type="entry name" value="Znf_C2H2_sf"/>
</dbReference>
<comment type="similarity">
    <text evidence="2">Belongs to the krueppel C2H2-type zinc-finger protein family.</text>
</comment>
<evidence type="ECO:0000256" key="13">
    <source>
        <dbReference type="SAM" id="MobiDB-lite"/>
    </source>
</evidence>
<evidence type="ECO:0000256" key="6">
    <source>
        <dbReference type="ARBA" id="ARBA00022833"/>
    </source>
</evidence>
<dbReference type="Pfam" id="PF00096">
    <property type="entry name" value="zf-C2H2"/>
    <property type="match status" value="9"/>
</dbReference>
<evidence type="ECO:0000256" key="7">
    <source>
        <dbReference type="ARBA" id="ARBA00023015"/>
    </source>
</evidence>
<evidence type="ECO:0000256" key="4">
    <source>
        <dbReference type="ARBA" id="ARBA00022737"/>
    </source>
</evidence>
<keyword evidence="10" id="KW-0539">Nucleus</keyword>
<feature type="domain" description="ZAD" evidence="15">
    <location>
        <begin position="7"/>
        <end position="84"/>
    </location>
</feature>
<dbReference type="InterPro" id="IPR050752">
    <property type="entry name" value="C2H2-ZF_domain"/>
</dbReference>
<feature type="domain" description="C2H2-type" evidence="14">
    <location>
        <begin position="545"/>
        <end position="572"/>
    </location>
</feature>
<evidence type="ECO:0000256" key="1">
    <source>
        <dbReference type="ARBA" id="ARBA00004123"/>
    </source>
</evidence>
<evidence type="ECO:0000256" key="11">
    <source>
        <dbReference type="PROSITE-ProRule" id="PRU00042"/>
    </source>
</evidence>
<evidence type="ECO:0000256" key="5">
    <source>
        <dbReference type="ARBA" id="ARBA00022771"/>
    </source>
</evidence>
<evidence type="ECO:0000256" key="9">
    <source>
        <dbReference type="ARBA" id="ARBA00023163"/>
    </source>
</evidence>
<dbReference type="VEuPathDB" id="VectorBase:GPAI038948"/>
<dbReference type="PROSITE" id="PS00028">
    <property type="entry name" value="ZINC_FINGER_C2H2_1"/>
    <property type="match status" value="13"/>
</dbReference>
<feature type="domain" description="C2H2-type" evidence="14">
    <location>
        <begin position="401"/>
        <end position="428"/>
    </location>
</feature>
<feature type="domain" description="C2H2-type" evidence="14">
    <location>
        <begin position="210"/>
        <end position="237"/>
    </location>
</feature>
<dbReference type="FunFam" id="3.30.160.60:FF:000072">
    <property type="entry name" value="zinc finger protein 143 isoform X1"/>
    <property type="match status" value="1"/>
</dbReference>
<evidence type="ECO:0000256" key="10">
    <source>
        <dbReference type="ARBA" id="ARBA00023242"/>
    </source>
</evidence>
<dbReference type="InterPro" id="IPR012934">
    <property type="entry name" value="Znf_AD"/>
</dbReference>
<evidence type="ECO:0000256" key="12">
    <source>
        <dbReference type="PROSITE-ProRule" id="PRU01263"/>
    </source>
</evidence>
<feature type="domain" description="C2H2-type" evidence="14">
    <location>
        <begin position="333"/>
        <end position="360"/>
    </location>
</feature>
<dbReference type="SUPFAM" id="SSF57716">
    <property type="entry name" value="Glucocorticoid receptor-like (DNA-binding domain)"/>
    <property type="match status" value="1"/>
</dbReference>
<dbReference type="PROSITE" id="PS51915">
    <property type="entry name" value="ZAD"/>
    <property type="match status" value="1"/>
</dbReference>
<dbReference type="InterPro" id="IPR013087">
    <property type="entry name" value="Znf_C2H2_type"/>
</dbReference>
<feature type="domain" description="C2H2-type" evidence="14">
    <location>
        <begin position="673"/>
        <end position="701"/>
    </location>
</feature>
<feature type="domain" description="C2H2-type" evidence="14">
    <location>
        <begin position="461"/>
        <end position="488"/>
    </location>
</feature>
<dbReference type="EnsemblMetazoa" id="GPAI038948-RA">
    <property type="protein sequence ID" value="GPAI038948-PA"/>
    <property type="gene ID" value="GPAI038948"/>
</dbReference>
<feature type="binding site" evidence="12">
    <location>
        <position position="9"/>
    </location>
    <ligand>
        <name>Zn(2+)</name>
        <dbReference type="ChEBI" id="CHEBI:29105"/>
    </ligand>
</feature>
<dbReference type="AlphaFoldDB" id="A0A1B0A9Z1"/>
<comment type="subcellular location">
    <subcellularLocation>
        <location evidence="1">Nucleus</location>
    </subcellularLocation>
</comment>
<dbReference type="Pfam" id="PF07776">
    <property type="entry name" value="zf-AD"/>
    <property type="match status" value="1"/>
</dbReference>
<dbReference type="PROSITE" id="PS50157">
    <property type="entry name" value="ZINC_FINGER_C2H2_2"/>
    <property type="match status" value="14"/>
</dbReference>
<feature type="binding site" evidence="12">
    <location>
        <position position="60"/>
    </location>
    <ligand>
        <name>Zn(2+)</name>
        <dbReference type="ChEBI" id="CHEBI:29105"/>
    </ligand>
</feature>
<dbReference type="FunFam" id="3.30.160.60:FF:000446">
    <property type="entry name" value="Zinc finger protein"/>
    <property type="match status" value="2"/>
</dbReference>
<feature type="binding site" evidence="12">
    <location>
        <position position="57"/>
    </location>
    <ligand>
        <name>Zn(2+)</name>
        <dbReference type="ChEBI" id="CHEBI:29105"/>
    </ligand>
</feature>
<evidence type="ECO:0000313" key="16">
    <source>
        <dbReference type="EnsemblMetazoa" id="GPAI038948-PA"/>
    </source>
</evidence>
<dbReference type="Proteomes" id="UP000092445">
    <property type="component" value="Unassembled WGS sequence"/>
</dbReference>
<dbReference type="Gene3D" id="3.30.160.60">
    <property type="entry name" value="Classic Zinc Finger"/>
    <property type="match status" value="11"/>
</dbReference>
<dbReference type="Gene3D" id="3.40.1800.20">
    <property type="match status" value="1"/>
</dbReference>
<feature type="compositionally biased region" description="Basic and acidic residues" evidence="13">
    <location>
        <begin position="280"/>
        <end position="291"/>
    </location>
</feature>
<dbReference type="FunFam" id="3.30.160.60:FF:002343">
    <property type="entry name" value="Zinc finger protein 33A"/>
    <property type="match status" value="1"/>
</dbReference>
<keyword evidence="9" id="KW-0804">Transcription</keyword>
<keyword evidence="6 12" id="KW-0862">Zinc</keyword>
<evidence type="ECO:0000313" key="17">
    <source>
        <dbReference type="Proteomes" id="UP000092445"/>
    </source>
</evidence>
<dbReference type="PANTHER" id="PTHR24384:SF189">
    <property type="entry name" value="C2H2-TYPE DOMAIN-CONTAINING PROTEIN-RELATED"/>
    <property type="match status" value="1"/>
</dbReference>
<feature type="region of interest" description="Disordered" evidence="13">
    <location>
        <begin position="278"/>
        <end position="302"/>
    </location>
</feature>
<reference evidence="17" key="1">
    <citation type="submission" date="2014-03" db="EMBL/GenBank/DDBJ databases">
        <authorList>
            <person name="Aksoy S."/>
            <person name="Warren W."/>
            <person name="Wilson R.K."/>
        </authorList>
    </citation>
    <scope>NUCLEOTIDE SEQUENCE [LARGE SCALE GENOMIC DNA]</scope>
    <source>
        <strain evidence="17">IAEA</strain>
    </source>
</reference>
<keyword evidence="7" id="KW-0805">Transcription regulation</keyword>
<dbReference type="STRING" id="7398.A0A1B0A9Z1"/>
<keyword evidence="5 11" id="KW-0863">Zinc-finger</keyword>
<evidence type="ECO:0000256" key="2">
    <source>
        <dbReference type="ARBA" id="ARBA00006991"/>
    </source>
</evidence>
<keyword evidence="8" id="KW-0238">DNA-binding</keyword>
<feature type="domain" description="C2H2-type" evidence="14">
    <location>
        <begin position="601"/>
        <end position="628"/>
    </location>
</feature>
<evidence type="ECO:0008006" key="18">
    <source>
        <dbReference type="Google" id="ProtNLM"/>
    </source>
</evidence>
<keyword evidence="17" id="KW-1185">Reference proteome</keyword>
<dbReference type="SMART" id="SM00355">
    <property type="entry name" value="ZnF_C2H2"/>
    <property type="match status" value="14"/>
</dbReference>
<dbReference type="SMART" id="SM00868">
    <property type="entry name" value="zf-AD"/>
    <property type="match status" value="2"/>
</dbReference>
<dbReference type="GO" id="GO:0000978">
    <property type="term" value="F:RNA polymerase II cis-regulatory region sequence-specific DNA binding"/>
    <property type="evidence" value="ECO:0007669"/>
    <property type="project" value="TreeGrafter"/>
</dbReference>
<protein>
    <recommendedName>
        <fullName evidence="18">Protein krueppel</fullName>
    </recommendedName>
</protein>
<feature type="domain" description="C2H2-type" evidence="14">
    <location>
        <begin position="361"/>
        <end position="388"/>
    </location>
</feature>
<evidence type="ECO:0000259" key="15">
    <source>
        <dbReference type="PROSITE" id="PS51915"/>
    </source>
</evidence>
<reference evidence="16" key="2">
    <citation type="submission" date="2020-05" db="UniProtKB">
        <authorList>
            <consortium name="EnsemblMetazoa"/>
        </authorList>
    </citation>
    <scope>IDENTIFICATION</scope>
    <source>
        <strain evidence="16">IAEA</strain>
    </source>
</reference>
<dbReference type="FunFam" id="3.30.160.60:FF:000710">
    <property type="entry name" value="Zinc finger protein 768"/>
    <property type="match status" value="1"/>
</dbReference>
<dbReference type="GO" id="GO:0008270">
    <property type="term" value="F:zinc ion binding"/>
    <property type="evidence" value="ECO:0007669"/>
    <property type="project" value="UniProtKB-UniRule"/>
</dbReference>
<keyword evidence="4" id="KW-0677">Repeat</keyword>
<keyword evidence="3 12" id="KW-0479">Metal-binding</keyword>
<feature type="domain" description="C2H2-type" evidence="14">
    <location>
        <begin position="489"/>
        <end position="516"/>
    </location>
</feature>
<dbReference type="SUPFAM" id="SSF57667">
    <property type="entry name" value="beta-beta-alpha zinc fingers"/>
    <property type="match status" value="7"/>
</dbReference>
<organism evidence="16 17">
    <name type="scientific">Glossina pallidipes</name>
    <name type="common">Tsetse fly</name>
    <dbReference type="NCBI Taxonomy" id="7398"/>
    <lineage>
        <taxon>Eukaryota</taxon>
        <taxon>Metazoa</taxon>
        <taxon>Ecdysozoa</taxon>
        <taxon>Arthropoda</taxon>
        <taxon>Hexapoda</taxon>
        <taxon>Insecta</taxon>
        <taxon>Pterygota</taxon>
        <taxon>Neoptera</taxon>
        <taxon>Endopterygota</taxon>
        <taxon>Diptera</taxon>
        <taxon>Brachycera</taxon>
        <taxon>Muscomorpha</taxon>
        <taxon>Hippoboscoidea</taxon>
        <taxon>Glossinidae</taxon>
        <taxon>Glossina</taxon>
    </lineage>
</organism>
<evidence type="ECO:0000259" key="14">
    <source>
        <dbReference type="PROSITE" id="PS50157"/>
    </source>
</evidence>
<accession>A0A1B0A9Z1</accession>
<feature type="domain" description="C2H2-type" evidence="14">
    <location>
        <begin position="629"/>
        <end position="656"/>
    </location>
</feature>
<feature type="domain" description="C2H2-type" evidence="14">
    <location>
        <begin position="702"/>
        <end position="729"/>
    </location>
</feature>
<feature type="domain" description="C2H2-type" evidence="14">
    <location>
        <begin position="432"/>
        <end position="460"/>
    </location>
</feature>
<proteinExistence type="inferred from homology"/>